<dbReference type="InterPro" id="IPR007392">
    <property type="entry name" value="GD_AH_second"/>
</dbReference>
<evidence type="ECO:0000256" key="2">
    <source>
        <dbReference type="ARBA" id="ARBA00023239"/>
    </source>
</evidence>
<dbReference type="InterPro" id="IPR052172">
    <property type="entry name" value="UxaA_altronate/galactarate_dh"/>
</dbReference>
<sequence>MSLVEIQQPPTAETAAIHLHPTDNVAVARLTLGEGQAVSAGGVTVVLREQVPVGHKLSLRRIAAGENVLRYGQVIGPARVDIEPGFHVHNHNLGYLEGTRVYEFPADERPLTAPPSSMPTFQGYARDDGRAGTRNYIAVVAASNCAAHTAEWIASSFDGETLPPNVDGVVAFPHGEGCGHSIGPDTEQLQRTLWGVLDHPNVSSAIVLGLGCEVNQIDHYLGVAAGSGPRASRIVGMTLQESGGTRATVEQARKTIAAMMERATTEQRVELPASKICLGLNCGGSDSFSGITANPALGFCSDLLAELGATSVLAETPEIVGAEHLLVKRARNRAVAEKLLAMIAKYKTYLSRFEGSFDDNPSPGNKEGGLSNILEKSLGAVAKGGTSQLNEVVDYAERVMGPGFAFMNTPGYDPVSLTGLAAGGVNLIAFTTGRGSAIGFPTIPVLKIATNSYTYRRMTGNMDINAGRIADGDASVEIIGREILTALLRTASGERTKSELLGHKEFVPWRIGPVM</sequence>
<feature type="domain" description="SAF" evidence="3">
    <location>
        <begin position="23"/>
        <end position="94"/>
    </location>
</feature>
<accession>A0A7S7SLQ4</accession>
<dbReference type="Proteomes" id="UP000593892">
    <property type="component" value="Chromosome"/>
</dbReference>
<dbReference type="PANTHER" id="PTHR30536:SF5">
    <property type="entry name" value="ALTRONATE DEHYDRATASE"/>
    <property type="match status" value="1"/>
</dbReference>
<dbReference type="Gene3D" id="2.30.130.110">
    <property type="match status" value="1"/>
</dbReference>
<evidence type="ECO:0000259" key="3">
    <source>
        <dbReference type="SMART" id="SM00858"/>
    </source>
</evidence>
<protein>
    <submittedName>
        <fullName evidence="4">Altronate dehydratase</fullName>
    </submittedName>
</protein>
<comment type="similarity">
    <text evidence="1">Belongs to the UxaA family.</text>
</comment>
<name>A0A7S7SLQ4_PALFE</name>
<dbReference type="GO" id="GO:0016829">
    <property type="term" value="F:lyase activity"/>
    <property type="evidence" value="ECO:0007669"/>
    <property type="project" value="UniProtKB-KW"/>
</dbReference>
<dbReference type="KEGG" id="pfer:IRI77_03795"/>
<evidence type="ECO:0000313" key="4">
    <source>
        <dbReference type="EMBL" id="QOY89093.1"/>
    </source>
</evidence>
<reference evidence="4 5" key="1">
    <citation type="submission" date="2020-10" db="EMBL/GenBank/DDBJ databases">
        <title>Complete genome sequence of Paludibaculum fermentans P105T, a facultatively anaerobic acidobacterium capable of dissimilatory Fe(III) reduction.</title>
        <authorList>
            <person name="Dedysh S.N."/>
            <person name="Beletsky A.V."/>
            <person name="Kulichevskaya I.S."/>
            <person name="Mardanov A.V."/>
            <person name="Ravin N.V."/>
        </authorList>
    </citation>
    <scope>NUCLEOTIDE SEQUENCE [LARGE SCALE GENOMIC DNA]</scope>
    <source>
        <strain evidence="4 5">P105</strain>
    </source>
</reference>
<dbReference type="GO" id="GO:0019698">
    <property type="term" value="P:D-galacturonate catabolic process"/>
    <property type="evidence" value="ECO:0007669"/>
    <property type="project" value="TreeGrafter"/>
</dbReference>
<organism evidence="4 5">
    <name type="scientific">Paludibaculum fermentans</name>
    <dbReference type="NCBI Taxonomy" id="1473598"/>
    <lineage>
        <taxon>Bacteria</taxon>
        <taxon>Pseudomonadati</taxon>
        <taxon>Acidobacteriota</taxon>
        <taxon>Terriglobia</taxon>
        <taxon>Bryobacterales</taxon>
        <taxon>Bryobacteraceae</taxon>
        <taxon>Paludibaculum</taxon>
    </lineage>
</organism>
<evidence type="ECO:0000313" key="5">
    <source>
        <dbReference type="Proteomes" id="UP000593892"/>
    </source>
</evidence>
<dbReference type="InterPro" id="IPR048332">
    <property type="entry name" value="GD_AH_C"/>
</dbReference>
<keyword evidence="5" id="KW-1185">Reference proteome</keyword>
<dbReference type="Pfam" id="PF08666">
    <property type="entry name" value="SAF"/>
    <property type="match status" value="1"/>
</dbReference>
<dbReference type="InterPro" id="IPR013974">
    <property type="entry name" value="SAF"/>
</dbReference>
<dbReference type="EMBL" id="CP063849">
    <property type="protein sequence ID" value="QOY89093.1"/>
    <property type="molecule type" value="Genomic_DNA"/>
</dbReference>
<gene>
    <name evidence="4" type="ORF">IRI77_03795</name>
</gene>
<dbReference type="Pfam" id="PF20629">
    <property type="entry name" value="GD_AH_C"/>
    <property type="match status" value="1"/>
</dbReference>
<keyword evidence="2" id="KW-0456">Lyase</keyword>
<evidence type="ECO:0000256" key="1">
    <source>
        <dbReference type="ARBA" id="ARBA00010986"/>
    </source>
</evidence>
<dbReference type="RefSeq" id="WP_194450755.1">
    <property type="nucleotide sequence ID" value="NZ_CP063849.1"/>
</dbReference>
<dbReference type="PANTHER" id="PTHR30536">
    <property type="entry name" value="ALTRONATE/GALACTARATE DEHYDRATASE"/>
    <property type="match status" value="1"/>
</dbReference>
<dbReference type="Pfam" id="PF04295">
    <property type="entry name" value="GD_AH_second"/>
    <property type="match status" value="1"/>
</dbReference>
<dbReference type="AlphaFoldDB" id="A0A7S7SLQ4"/>
<proteinExistence type="inferred from homology"/>
<dbReference type="CDD" id="cd11613">
    <property type="entry name" value="SAF_AH_GD"/>
    <property type="match status" value="1"/>
</dbReference>
<dbReference type="InterPro" id="IPR044144">
    <property type="entry name" value="SAF_UxaA/GarD"/>
</dbReference>
<dbReference type="SMART" id="SM00858">
    <property type="entry name" value="SAF"/>
    <property type="match status" value="1"/>
</dbReference>